<evidence type="ECO:0000256" key="1">
    <source>
        <dbReference type="ARBA" id="ARBA00023002"/>
    </source>
</evidence>
<keyword evidence="1 3" id="KW-0560">Oxidoreductase</keyword>
<dbReference type="CDD" id="cd19088">
    <property type="entry name" value="AKR_AKR13B1"/>
    <property type="match status" value="1"/>
</dbReference>
<dbReference type="Gene3D" id="3.20.20.100">
    <property type="entry name" value="NADP-dependent oxidoreductase domain"/>
    <property type="match status" value="1"/>
</dbReference>
<dbReference type="InterPro" id="IPR023210">
    <property type="entry name" value="NADP_OxRdtase_dom"/>
</dbReference>
<evidence type="ECO:0000313" key="4">
    <source>
        <dbReference type="Proteomes" id="UP000255239"/>
    </source>
</evidence>
<dbReference type="PRINTS" id="PR00069">
    <property type="entry name" value="ALDKETRDTASE"/>
</dbReference>
<dbReference type="InterPro" id="IPR020471">
    <property type="entry name" value="AKR"/>
</dbReference>
<dbReference type="GO" id="GO:0005737">
    <property type="term" value="C:cytoplasm"/>
    <property type="evidence" value="ECO:0007669"/>
    <property type="project" value="TreeGrafter"/>
</dbReference>
<dbReference type="Proteomes" id="UP000255239">
    <property type="component" value="Unassembled WGS sequence"/>
</dbReference>
<gene>
    <name evidence="3" type="primary">ydbC</name>
    <name evidence="3" type="ORF">NCTC11679_00944</name>
</gene>
<feature type="domain" description="NADP-dependent oxidoreductase" evidence="2">
    <location>
        <begin position="19"/>
        <end position="256"/>
    </location>
</feature>
<name>A0A378BAM2_KLEPN</name>
<dbReference type="NCBIfam" id="NF007695">
    <property type="entry name" value="PRK10376.1"/>
    <property type="match status" value="1"/>
</dbReference>
<accession>A0A378BAM2</accession>
<proteinExistence type="predicted"/>
<dbReference type="InterPro" id="IPR036812">
    <property type="entry name" value="NAD(P)_OxRdtase_dom_sf"/>
</dbReference>
<dbReference type="Pfam" id="PF00248">
    <property type="entry name" value="Aldo_ket_red"/>
    <property type="match status" value="1"/>
</dbReference>
<evidence type="ECO:0000259" key="2">
    <source>
        <dbReference type="Pfam" id="PF00248"/>
    </source>
</evidence>
<sequence>MSSVTLSGRGTLGDRQVYRLGYGAMQLAGPGVFGPPKDPEEAVRVLQAAVEAGINHIDTSDFYGPHVTNQLIRKALHPYPDDLCIVTKVSARRDEKGNWLPAMSPAELTQAVEDNLRHLGLEVLEVVNLRSMLSPHGPVEGSLEAPLATLLELKERGLIRHIGLSNVTAKQVADAQKMTPIVCVQNLYNVAHRADDALVDALAAQHIAWVPFFPLGGFTPLQAQELNEVAASLEATPMQVALAWLLQRAPNILLIPAPPPARTSRKILPLLSWSCPRKRCAPSIISPPPRAADLRDKMEGTLSLLNICLEKPHRYWHYRSYKWGVIDDRSLIIPVN</sequence>
<dbReference type="SUPFAM" id="SSF51430">
    <property type="entry name" value="NAD(P)-linked oxidoreductase"/>
    <property type="match status" value="1"/>
</dbReference>
<dbReference type="PANTHER" id="PTHR43625:SF40">
    <property type="entry name" value="ALDO-KETO REDUCTASE YAKC [NADP(+)]"/>
    <property type="match status" value="1"/>
</dbReference>
<organism evidence="3 4">
    <name type="scientific">Klebsiella pneumoniae</name>
    <dbReference type="NCBI Taxonomy" id="573"/>
    <lineage>
        <taxon>Bacteria</taxon>
        <taxon>Pseudomonadati</taxon>
        <taxon>Pseudomonadota</taxon>
        <taxon>Gammaproteobacteria</taxon>
        <taxon>Enterobacterales</taxon>
        <taxon>Enterobacteriaceae</taxon>
        <taxon>Klebsiella/Raoultella group</taxon>
        <taxon>Klebsiella</taxon>
        <taxon>Klebsiella pneumoniae complex</taxon>
    </lineage>
</organism>
<dbReference type="PANTHER" id="PTHR43625">
    <property type="entry name" value="AFLATOXIN B1 ALDEHYDE REDUCTASE"/>
    <property type="match status" value="1"/>
</dbReference>
<protein>
    <submittedName>
        <fullName evidence="3">Aldo-keto reductase</fullName>
        <ecNumber evidence="3">1.-.-.-</ecNumber>
    </submittedName>
</protein>
<dbReference type="GO" id="GO:0016491">
    <property type="term" value="F:oxidoreductase activity"/>
    <property type="evidence" value="ECO:0007669"/>
    <property type="project" value="UniProtKB-KW"/>
</dbReference>
<dbReference type="InterPro" id="IPR050791">
    <property type="entry name" value="Aldo-Keto_reductase"/>
</dbReference>
<evidence type="ECO:0000313" key="3">
    <source>
        <dbReference type="EMBL" id="STV34050.1"/>
    </source>
</evidence>
<dbReference type="AlphaFoldDB" id="A0A378BAM2"/>
<dbReference type="EC" id="1.-.-.-" evidence="3"/>
<reference evidence="3 4" key="1">
    <citation type="submission" date="2018-06" db="EMBL/GenBank/DDBJ databases">
        <authorList>
            <consortium name="Pathogen Informatics"/>
            <person name="Doyle S."/>
        </authorList>
    </citation>
    <scope>NUCLEOTIDE SEQUENCE [LARGE SCALE GENOMIC DNA]</scope>
    <source>
        <strain evidence="3 4">NCTC11679</strain>
    </source>
</reference>
<dbReference type="EMBL" id="UGMG01000001">
    <property type="protein sequence ID" value="STV34050.1"/>
    <property type="molecule type" value="Genomic_DNA"/>
</dbReference>